<organism evidence="2 3">
    <name type="scientific">Parelaphostrongylus tenuis</name>
    <name type="common">Meningeal worm</name>
    <dbReference type="NCBI Taxonomy" id="148309"/>
    <lineage>
        <taxon>Eukaryota</taxon>
        <taxon>Metazoa</taxon>
        <taxon>Ecdysozoa</taxon>
        <taxon>Nematoda</taxon>
        <taxon>Chromadorea</taxon>
        <taxon>Rhabditida</taxon>
        <taxon>Rhabditina</taxon>
        <taxon>Rhabditomorpha</taxon>
        <taxon>Strongyloidea</taxon>
        <taxon>Metastrongylidae</taxon>
        <taxon>Parelaphostrongylus</taxon>
    </lineage>
</organism>
<dbReference type="Proteomes" id="UP001196413">
    <property type="component" value="Unassembled WGS sequence"/>
</dbReference>
<protein>
    <submittedName>
        <fullName evidence="2">Uncharacterized protein</fullName>
    </submittedName>
</protein>
<evidence type="ECO:0000313" key="2">
    <source>
        <dbReference type="EMBL" id="KAJ1363075.1"/>
    </source>
</evidence>
<comment type="caution">
    <text evidence="2">The sequence shown here is derived from an EMBL/GenBank/DDBJ whole genome shotgun (WGS) entry which is preliminary data.</text>
</comment>
<accession>A0AAD5MQR7</accession>
<proteinExistence type="predicted"/>
<reference evidence="2" key="1">
    <citation type="submission" date="2021-06" db="EMBL/GenBank/DDBJ databases">
        <title>Parelaphostrongylus tenuis whole genome reference sequence.</title>
        <authorList>
            <person name="Garwood T.J."/>
            <person name="Larsen P.A."/>
            <person name="Fountain-Jones N.M."/>
            <person name="Garbe J.R."/>
            <person name="Macchietto M.G."/>
            <person name="Kania S.A."/>
            <person name="Gerhold R.W."/>
            <person name="Richards J.E."/>
            <person name="Wolf T.M."/>
        </authorList>
    </citation>
    <scope>NUCLEOTIDE SEQUENCE</scope>
    <source>
        <strain evidence="2">MNPRO001-30</strain>
        <tissue evidence="2">Meninges</tissue>
    </source>
</reference>
<name>A0AAD5MQR7_PARTN</name>
<dbReference type="AlphaFoldDB" id="A0AAD5MQR7"/>
<evidence type="ECO:0000256" key="1">
    <source>
        <dbReference type="SAM" id="MobiDB-lite"/>
    </source>
</evidence>
<feature type="region of interest" description="Disordered" evidence="1">
    <location>
        <begin position="32"/>
        <end position="80"/>
    </location>
</feature>
<keyword evidence="3" id="KW-1185">Reference proteome</keyword>
<sequence>MPEASALSSAHTSSTWCDSVQENGHLEMHKFEQTRLKKGRRFEGSSLYRGSDDEGHYDPQLRSPFGQLRRVVSAPIQNPG</sequence>
<feature type="compositionally biased region" description="Basic and acidic residues" evidence="1">
    <location>
        <begin position="50"/>
        <end position="59"/>
    </location>
</feature>
<evidence type="ECO:0000313" key="3">
    <source>
        <dbReference type="Proteomes" id="UP001196413"/>
    </source>
</evidence>
<dbReference type="EMBL" id="JAHQIW010004604">
    <property type="protein sequence ID" value="KAJ1363075.1"/>
    <property type="molecule type" value="Genomic_DNA"/>
</dbReference>
<gene>
    <name evidence="2" type="ORF">KIN20_022840</name>
</gene>